<dbReference type="RefSeq" id="XP_018097563.2">
    <property type="nucleotide sequence ID" value="XM_018242074.2"/>
</dbReference>
<dbReference type="PANTHER" id="PTHR17206">
    <property type="entry name" value="PROLACTIN-RELEASING PEPTIDE"/>
    <property type="match status" value="1"/>
</dbReference>
<dbReference type="AlphaFoldDB" id="A0A8J0TYM5"/>
<accession>A0A8J0TYM5</accession>
<dbReference type="Pfam" id="PF15172">
    <property type="entry name" value="Prolactin_RP"/>
    <property type="match status" value="1"/>
</dbReference>
<dbReference type="GeneID" id="108705266"/>
<dbReference type="InterPro" id="IPR026194">
    <property type="entry name" value="PrRP"/>
</dbReference>
<protein>
    <submittedName>
        <fullName evidence="2">Uncharacterized protein LOC108705266</fullName>
    </submittedName>
</protein>
<dbReference type="OrthoDB" id="8587277at2759"/>
<keyword evidence="1" id="KW-1185">Reference proteome</keyword>
<evidence type="ECO:0000313" key="2">
    <source>
        <dbReference type="RefSeq" id="XP_018097563.2"/>
    </source>
</evidence>
<name>A0A8J0TYM5_XENLA</name>
<reference evidence="2" key="1">
    <citation type="submission" date="2025-08" db="UniProtKB">
        <authorList>
            <consortium name="RefSeq"/>
        </authorList>
    </citation>
    <scope>IDENTIFICATION</scope>
    <source>
        <strain evidence="2">J_2021</strain>
        <tissue evidence="2">Erythrocytes</tissue>
    </source>
</reference>
<dbReference type="GO" id="GO:0005179">
    <property type="term" value="F:hormone activity"/>
    <property type="evidence" value="ECO:0007669"/>
    <property type="project" value="InterPro"/>
</dbReference>
<proteinExistence type="predicted"/>
<gene>
    <name evidence="2" type="primary">LOC108705266</name>
</gene>
<dbReference type="CTD" id="108705266"/>
<dbReference type="Proteomes" id="UP000186698">
    <property type="component" value="Chromosome 6S"/>
</dbReference>
<sequence length="126" mass="14996">MYLEFLIYLFIGIDHSHNMLNYDPWPSSHQCLSKPKLCTVYILLLLVSFTVVSAQSRSFNHQIDNRSPEIDPYWYVGRGVRPIGRFGKRQLKFRKTFEPRLKFLLEQTLEIMKKHGVLNIENIHSW</sequence>
<dbReference type="KEGG" id="xla:108705266"/>
<evidence type="ECO:0000313" key="1">
    <source>
        <dbReference type="Proteomes" id="UP000186698"/>
    </source>
</evidence>
<dbReference type="PANTHER" id="PTHR17206:SF0">
    <property type="entry name" value="PRRP PROTEIN"/>
    <property type="match status" value="1"/>
</dbReference>
<organism evidence="1 2">
    <name type="scientific">Xenopus laevis</name>
    <name type="common">African clawed frog</name>
    <dbReference type="NCBI Taxonomy" id="8355"/>
    <lineage>
        <taxon>Eukaryota</taxon>
        <taxon>Metazoa</taxon>
        <taxon>Chordata</taxon>
        <taxon>Craniata</taxon>
        <taxon>Vertebrata</taxon>
        <taxon>Euteleostomi</taxon>
        <taxon>Amphibia</taxon>
        <taxon>Batrachia</taxon>
        <taxon>Anura</taxon>
        <taxon>Pipoidea</taxon>
        <taxon>Pipidae</taxon>
        <taxon>Xenopodinae</taxon>
        <taxon>Xenopus</taxon>
        <taxon>Xenopus</taxon>
    </lineage>
</organism>